<feature type="domain" description="TcaA protein NTF2-like" evidence="4">
    <location>
        <begin position="412"/>
        <end position="525"/>
    </location>
</feature>
<protein>
    <submittedName>
        <fullName evidence="5">Uncharacterized protein</fullName>
    </submittedName>
</protein>
<keyword evidence="1" id="KW-0175">Coiled coil</keyword>
<evidence type="ECO:0000259" key="3">
    <source>
        <dbReference type="Pfam" id="PF22813"/>
    </source>
</evidence>
<feature type="domain" description="TcaA second" evidence="3">
    <location>
        <begin position="141"/>
        <end position="227"/>
    </location>
</feature>
<keyword evidence="2" id="KW-1133">Transmembrane helix</keyword>
<dbReference type="InterPro" id="IPR054528">
    <property type="entry name" value="TcaA_5th"/>
</dbReference>
<dbReference type="Proteomes" id="UP001223079">
    <property type="component" value="Unassembled WGS sequence"/>
</dbReference>
<accession>A0ABT9YSZ3</accession>
<name>A0ABT9YSZ3_9STRE</name>
<sequence>MQNQQKWIDLFEKVIGRKPSPQEFMAGKESGFDLKQIKTIAGLNVEMMEKASPEIPQTAPLQEQVSSPQQVVPVQTPPVVPVQEMVQPIPTTPETQAMPKQVGSNKNKTKRYVGVLAAALVVALAGGYYYMDQKTGSDVAAQKFIEAIQKEDYSGIATGFSNETDEWKQADAKAFLGYLDEQINVQTEVEKMGSNPDYVYSDDQGNKWLGMKKTGDTLGLFPTYKVVAFPVELFAQTNVEALTLADQKLEKDTEVSLGQTSLLTKKFQLKGKTEVGEIDSEILADRSQAENNELHLSLNAVEKTLKAELPSDLPAVKDIKLIVNGKEIAQGLEGKVKALENQTLTIHSQFTFEEGTYTTETAEVVVTPESDSLKVALDVSGEIKEQIKAAEKAKSEKEAAAQKEKEKEAATNASIEVFMNDYIASMRASIRNRHNQFAKYYDTSSAAYATMDNYVSGGDLAKLNIDYQETLDFDVRNITKEGDTYKVTVYNRFKEVYLNGKSDIVEKTQVFSLKTVGDSFQIYDISQY</sequence>
<feature type="coiled-coil region" evidence="1">
    <location>
        <begin position="383"/>
        <end position="413"/>
    </location>
</feature>
<dbReference type="InterPro" id="IPR054529">
    <property type="entry name" value="TcaA_2nd"/>
</dbReference>
<evidence type="ECO:0000256" key="1">
    <source>
        <dbReference type="SAM" id="Coils"/>
    </source>
</evidence>
<keyword evidence="2" id="KW-0812">Transmembrane</keyword>
<keyword evidence="6" id="KW-1185">Reference proteome</keyword>
<gene>
    <name evidence="5" type="ORF">J2S23_001686</name>
</gene>
<evidence type="ECO:0000256" key="2">
    <source>
        <dbReference type="SAM" id="Phobius"/>
    </source>
</evidence>
<feature type="transmembrane region" description="Helical" evidence="2">
    <location>
        <begin position="112"/>
        <end position="131"/>
    </location>
</feature>
<dbReference type="RefSeq" id="WP_307122266.1">
    <property type="nucleotide sequence ID" value="NZ_JAUSTM010000017.1"/>
</dbReference>
<reference evidence="5 6" key="1">
    <citation type="submission" date="2023-07" db="EMBL/GenBank/DDBJ databases">
        <title>Genomic Encyclopedia of Type Strains, Phase IV (KMG-IV): sequencing the most valuable type-strain genomes for metagenomic binning, comparative biology and taxonomic classification.</title>
        <authorList>
            <person name="Goeker M."/>
        </authorList>
    </citation>
    <scope>NUCLEOTIDE SEQUENCE [LARGE SCALE GENOMIC DNA]</scope>
    <source>
        <strain evidence="5 6">DSM 105143</strain>
    </source>
</reference>
<keyword evidence="2" id="KW-0472">Membrane</keyword>
<dbReference type="Pfam" id="PF22819">
    <property type="entry name" value="TcaA_5th"/>
    <property type="match status" value="1"/>
</dbReference>
<organism evidence="5 6">
    <name type="scientific">Streptococcus moroccensis</name>
    <dbReference type="NCBI Taxonomy" id="1451356"/>
    <lineage>
        <taxon>Bacteria</taxon>
        <taxon>Bacillati</taxon>
        <taxon>Bacillota</taxon>
        <taxon>Bacilli</taxon>
        <taxon>Lactobacillales</taxon>
        <taxon>Streptococcaceae</taxon>
        <taxon>Streptococcus</taxon>
    </lineage>
</organism>
<evidence type="ECO:0000259" key="4">
    <source>
        <dbReference type="Pfam" id="PF22819"/>
    </source>
</evidence>
<evidence type="ECO:0000313" key="6">
    <source>
        <dbReference type="Proteomes" id="UP001223079"/>
    </source>
</evidence>
<comment type="caution">
    <text evidence="5">The sequence shown here is derived from an EMBL/GenBank/DDBJ whole genome shotgun (WGS) entry which is preliminary data.</text>
</comment>
<dbReference type="Pfam" id="PF22813">
    <property type="entry name" value="TcaA_2nd"/>
    <property type="match status" value="1"/>
</dbReference>
<dbReference type="EMBL" id="JAUSTM010000017">
    <property type="protein sequence ID" value="MDQ0223111.1"/>
    <property type="molecule type" value="Genomic_DNA"/>
</dbReference>
<evidence type="ECO:0000313" key="5">
    <source>
        <dbReference type="EMBL" id="MDQ0223111.1"/>
    </source>
</evidence>
<proteinExistence type="predicted"/>